<protein>
    <submittedName>
        <fullName evidence="1">Uncharacterized protein</fullName>
    </submittedName>
</protein>
<comment type="caution">
    <text evidence="1">The sequence shown here is derived from an EMBL/GenBank/DDBJ whole genome shotgun (WGS) entry which is preliminary data.</text>
</comment>
<feature type="non-terminal residue" evidence="1">
    <location>
        <position position="128"/>
    </location>
</feature>
<dbReference type="AlphaFoldDB" id="A0A8S3GK93"/>
<sequence length="128" mass="15042">MYETHINLTYFSGNQLWQIEDYIYHRSSFSHPGYHLLKFIGTDPNSIKKPNMKQPSPEDRLENLGHLLSRGQEIFALKQESLKMKKCFLVETTNEGILRGILSLFSLTKTEPSVYRILYCTQRTNWVQ</sequence>
<evidence type="ECO:0000313" key="2">
    <source>
        <dbReference type="Proteomes" id="UP000681967"/>
    </source>
</evidence>
<dbReference type="Proteomes" id="UP000681967">
    <property type="component" value="Unassembled WGS sequence"/>
</dbReference>
<gene>
    <name evidence="1" type="ORF">BYL167_LOCUS75844</name>
</gene>
<dbReference type="EMBL" id="CAJOBH010272211">
    <property type="protein sequence ID" value="CAF5165592.1"/>
    <property type="molecule type" value="Genomic_DNA"/>
</dbReference>
<proteinExistence type="predicted"/>
<reference evidence="1" key="1">
    <citation type="submission" date="2021-02" db="EMBL/GenBank/DDBJ databases">
        <authorList>
            <person name="Nowell W R."/>
        </authorList>
    </citation>
    <scope>NUCLEOTIDE SEQUENCE</scope>
</reference>
<evidence type="ECO:0000313" key="1">
    <source>
        <dbReference type="EMBL" id="CAF5165592.1"/>
    </source>
</evidence>
<name>A0A8S3GK93_9BILA</name>
<accession>A0A8S3GK93</accession>
<organism evidence="1 2">
    <name type="scientific">Rotaria magnacalcarata</name>
    <dbReference type="NCBI Taxonomy" id="392030"/>
    <lineage>
        <taxon>Eukaryota</taxon>
        <taxon>Metazoa</taxon>
        <taxon>Spiralia</taxon>
        <taxon>Gnathifera</taxon>
        <taxon>Rotifera</taxon>
        <taxon>Eurotatoria</taxon>
        <taxon>Bdelloidea</taxon>
        <taxon>Philodinida</taxon>
        <taxon>Philodinidae</taxon>
        <taxon>Rotaria</taxon>
    </lineage>
</organism>